<sequence>MKTAAMDLRICVASTGLGHVMRGVEGWAHDLGHALADRGQDVLLCKGDGEATASFERVVSCWTRESETTQRLLRWLPHSVGWRVGLGNAYNVEQTTFAINLLGLLRRERVDVLHVQDPHVAGFVQTAMRVGLCQTKVLFGHGTEEPLESLAALDHVHHLAPWHEREAEAVIGVREGWCTIPNFVDSQFYRPVAASRFRSEWGIPEGGLVVTVCSAIKRRHKRIDCLIEEFASVRQQRPDLPVWFVFAGGRNSESDELIEFGRAKLGDRVRFVSELTRDEMPAFHAAGDVFVHGSLFEMFGTVLAEASSCGVPCIAHHHPVMQWVLGPGGMTLDMTVPGSLAVGLLRLLDDEHLRKQMGTAGRRYCHDQFDQEVVIDQMIHQYGKIAGARAVAA</sequence>
<evidence type="ECO:0000256" key="1">
    <source>
        <dbReference type="ARBA" id="ARBA00022679"/>
    </source>
</evidence>
<keyword evidence="1" id="KW-0808">Transferase</keyword>
<dbReference type="InterPro" id="IPR001296">
    <property type="entry name" value="Glyco_trans_1"/>
</dbReference>
<comment type="caution">
    <text evidence="4">The sequence shown here is derived from an EMBL/GenBank/DDBJ whole genome shotgun (WGS) entry which is preliminary data.</text>
</comment>
<feature type="domain" description="Glycosyltransferase subfamily 4-like N-terminal" evidence="3">
    <location>
        <begin position="22"/>
        <end position="186"/>
    </location>
</feature>
<dbReference type="SUPFAM" id="SSF53756">
    <property type="entry name" value="UDP-Glycosyltransferase/glycogen phosphorylase"/>
    <property type="match status" value="1"/>
</dbReference>
<evidence type="ECO:0000313" key="5">
    <source>
        <dbReference type="Proteomes" id="UP001158067"/>
    </source>
</evidence>
<dbReference type="EMBL" id="FXUG01000001">
    <property type="protein sequence ID" value="SMP44123.1"/>
    <property type="molecule type" value="Genomic_DNA"/>
</dbReference>
<dbReference type="CDD" id="cd03801">
    <property type="entry name" value="GT4_PimA-like"/>
    <property type="match status" value="1"/>
</dbReference>
<dbReference type="InterPro" id="IPR028098">
    <property type="entry name" value="Glyco_trans_4-like_N"/>
</dbReference>
<evidence type="ECO:0000313" key="4">
    <source>
        <dbReference type="EMBL" id="SMP44123.1"/>
    </source>
</evidence>
<keyword evidence="5" id="KW-1185">Reference proteome</keyword>
<protein>
    <submittedName>
        <fullName evidence="4">Glycosyltransferase involved in cell wall bisynthesis</fullName>
    </submittedName>
</protein>
<gene>
    <name evidence="4" type="ORF">SAMN06265222_1011082</name>
</gene>
<dbReference type="Pfam" id="PF13439">
    <property type="entry name" value="Glyco_transf_4"/>
    <property type="match status" value="1"/>
</dbReference>
<evidence type="ECO:0000259" key="2">
    <source>
        <dbReference type="Pfam" id="PF00534"/>
    </source>
</evidence>
<organism evidence="4 5">
    <name type="scientific">Neorhodopirellula lusitana</name>
    <dbReference type="NCBI Taxonomy" id="445327"/>
    <lineage>
        <taxon>Bacteria</taxon>
        <taxon>Pseudomonadati</taxon>
        <taxon>Planctomycetota</taxon>
        <taxon>Planctomycetia</taxon>
        <taxon>Pirellulales</taxon>
        <taxon>Pirellulaceae</taxon>
        <taxon>Neorhodopirellula</taxon>
    </lineage>
</organism>
<feature type="domain" description="Glycosyl transferase family 1" evidence="2">
    <location>
        <begin position="197"/>
        <end position="363"/>
    </location>
</feature>
<proteinExistence type="predicted"/>
<name>A0ABY1PW91_9BACT</name>
<accession>A0ABY1PW91</accession>
<reference evidence="4 5" key="1">
    <citation type="submission" date="2017-05" db="EMBL/GenBank/DDBJ databases">
        <authorList>
            <person name="Varghese N."/>
            <person name="Submissions S."/>
        </authorList>
    </citation>
    <scope>NUCLEOTIDE SEQUENCE [LARGE SCALE GENOMIC DNA]</scope>
    <source>
        <strain evidence="4 5">DSM 25457</strain>
    </source>
</reference>
<dbReference type="Proteomes" id="UP001158067">
    <property type="component" value="Unassembled WGS sequence"/>
</dbReference>
<dbReference type="PANTHER" id="PTHR46401">
    <property type="entry name" value="GLYCOSYLTRANSFERASE WBBK-RELATED"/>
    <property type="match status" value="1"/>
</dbReference>
<dbReference type="PANTHER" id="PTHR46401:SF2">
    <property type="entry name" value="GLYCOSYLTRANSFERASE WBBK-RELATED"/>
    <property type="match status" value="1"/>
</dbReference>
<evidence type="ECO:0000259" key="3">
    <source>
        <dbReference type="Pfam" id="PF13439"/>
    </source>
</evidence>
<dbReference type="Gene3D" id="3.40.50.2000">
    <property type="entry name" value="Glycogen Phosphorylase B"/>
    <property type="match status" value="2"/>
</dbReference>
<dbReference type="Pfam" id="PF00534">
    <property type="entry name" value="Glycos_transf_1"/>
    <property type="match status" value="1"/>
</dbReference>
<dbReference type="RefSeq" id="WP_283431221.1">
    <property type="nucleotide sequence ID" value="NZ_FXUG01000001.1"/>
</dbReference>